<evidence type="ECO:0000313" key="1">
    <source>
        <dbReference type="Proteomes" id="UP000887540"/>
    </source>
</evidence>
<proteinExistence type="predicted"/>
<accession>A0A914DIH3</accession>
<organism evidence="1 2">
    <name type="scientific">Acrobeloides nanus</name>
    <dbReference type="NCBI Taxonomy" id="290746"/>
    <lineage>
        <taxon>Eukaryota</taxon>
        <taxon>Metazoa</taxon>
        <taxon>Ecdysozoa</taxon>
        <taxon>Nematoda</taxon>
        <taxon>Chromadorea</taxon>
        <taxon>Rhabditida</taxon>
        <taxon>Tylenchina</taxon>
        <taxon>Cephalobomorpha</taxon>
        <taxon>Cephaloboidea</taxon>
        <taxon>Cephalobidae</taxon>
        <taxon>Acrobeloides</taxon>
    </lineage>
</organism>
<evidence type="ECO:0000313" key="2">
    <source>
        <dbReference type="WBParaSite" id="ACRNAN_scaffold25591.g6903.t1"/>
    </source>
</evidence>
<protein>
    <submittedName>
        <fullName evidence="2">Uncharacterized protein</fullName>
    </submittedName>
</protein>
<name>A0A914DIH3_9BILA</name>
<dbReference type="WBParaSite" id="ACRNAN_scaffold25591.g6903.t1">
    <property type="protein sequence ID" value="ACRNAN_scaffold25591.g6903.t1"/>
    <property type="gene ID" value="ACRNAN_scaffold25591.g6903"/>
</dbReference>
<sequence>NALLSITGRSRVNGSKFDI</sequence>
<keyword evidence="1" id="KW-1185">Reference proteome</keyword>
<dbReference type="Proteomes" id="UP000887540">
    <property type="component" value="Unplaced"/>
</dbReference>
<dbReference type="AlphaFoldDB" id="A0A914DIH3"/>
<reference evidence="2" key="1">
    <citation type="submission" date="2022-11" db="UniProtKB">
        <authorList>
            <consortium name="WormBaseParasite"/>
        </authorList>
    </citation>
    <scope>IDENTIFICATION</scope>
</reference>